<evidence type="ECO:0000313" key="10">
    <source>
        <dbReference type="Proteomes" id="UP000184073"/>
    </source>
</evidence>
<dbReference type="OrthoDB" id="309640at2759"/>
<dbReference type="GeneID" id="63728322"/>
<evidence type="ECO:0000256" key="2">
    <source>
        <dbReference type="ARBA" id="ARBA00022723"/>
    </source>
</evidence>
<keyword evidence="6" id="KW-0539">Nucleus</keyword>
<feature type="compositionally biased region" description="Basic residues" evidence="7">
    <location>
        <begin position="52"/>
        <end position="62"/>
    </location>
</feature>
<dbReference type="InterPro" id="IPR050815">
    <property type="entry name" value="TF_fung"/>
</dbReference>
<dbReference type="InterPro" id="IPR007219">
    <property type="entry name" value="XnlR_reg_dom"/>
</dbReference>
<keyword evidence="2" id="KW-0479">Metal-binding</keyword>
<keyword evidence="5" id="KW-0804">Transcription</keyword>
<dbReference type="Pfam" id="PF04082">
    <property type="entry name" value="Fungal_trans"/>
    <property type="match status" value="1"/>
</dbReference>
<dbReference type="SMART" id="SM00066">
    <property type="entry name" value="GAL4"/>
    <property type="match status" value="1"/>
</dbReference>
<dbReference type="CDD" id="cd12148">
    <property type="entry name" value="fungal_TF_MHR"/>
    <property type="match status" value="1"/>
</dbReference>
<evidence type="ECO:0000313" key="9">
    <source>
        <dbReference type="EMBL" id="OJJ03922.1"/>
    </source>
</evidence>
<protein>
    <recommendedName>
        <fullName evidence="8">Zn(2)-C6 fungal-type domain-containing protein</fullName>
    </recommendedName>
</protein>
<feature type="domain" description="Zn(2)-C6 fungal-type" evidence="8">
    <location>
        <begin position="16"/>
        <end position="46"/>
    </location>
</feature>
<evidence type="ECO:0000259" key="8">
    <source>
        <dbReference type="PROSITE" id="PS50048"/>
    </source>
</evidence>
<proteinExistence type="predicted"/>
<evidence type="ECO:0000256" key="5">
    <source>
        <dbReference type="ARBA" id="ARBA00023163"/>
    </source>
</evidence>
<keyword evidence="3" id="KW-0805">Transcription regulation</keyword>
<reference evidence="10" key="1">
    <citation type="journal article" date="2017" name="Genome Biol.">
        <title>Comparative genomics reveals high biological diversity and specific adaptations in the industrially and medically important fungal genus Aspergillus.</title>
        <authorList>
            <person name="de Vries R.P."/>
            <person name="Riley R."/>
            <person name="Wiebenga A."/>
            <person name="Aguilar-Osorio G."/>
            <person name="Amillis S."/>
            <person name="Uchima C.A."/>
            <person name="Anderluh G."/>
            <person name="Asadollahi M."/>
            <person name="Askin M."/>
            <person name="Barry K."/>
            <person name="Battaglia E."/>
            <person name="Bayram O."/>
            <person name="Benocci T."/>
            <person name="Braus-Stromeyer S.A."/>
            <person name="Caldana C."/>
            <person name="Canovas D."/>
            <person name="Cerqueira G.C."/>
            <person name="Chen F."/>
            <person name="Chen W."/>
            <person name="Choi C."/>
            <person name="Clum A."/>
            <person name="Dos Santos R.A."/>
            <person name="Damasio A.R."/>
            <person name="Diallinas G."/>
            <person name="Emri T."/>
            <person name="Fekete E."/>
            <person name="Flipphi M."/>
            <person name="Freyberg S."/>
            <person name="Gallo A."/>
            <person name="Gournas C."/>
            <person name="Habgood R."/>
            <person name="Hainaut M."/>
            <person name="Harispe M.L."/>
            <person name="Henrissat B."/>
            <person name="Hilden K.S."/>
            <person name="Hope R."/>
            <person name="Hossain A."/>
            <person name="Karabika E."/>
            <person name="Karaffa L."/>
            <person name="Karanyi Z."/>
            <person name="Krasevec N."/>
            <person name="Kuo A."/>
            <person name="Kusch H."/>
            <person name="LaButti K."/>
            <person name="Lagendijk E.L."/>
            <person name="Lapidus A."/>
            <person name="Levasseur A."/>
            <person name="Lindquist E."/>
            <person name="Lipzen A."/>
            <person name="Logrieco A.F."/>
            <person name="MacCabe A."/>
            <person name="Maekelae M.R."/>
            <person name="Malavazi I."/>
            <person name="Melin P."/>
            <person name="Meyer V."/>
            <person name="Mielnichuk N."/>
            <person name="Miskei M."/>
            <person name="Molnar A.P."/>
            <person name="Mule G."/>
            <person name="Ngan C.Y."/>
            <person name="Orejas M."/>
            <person name="Orosz E."/>
            <person name="Ouedraogo J.P."/>
            <person name="Overkamp K.M."/>
            <person name="Park H.-S."/>
            <person name="Perrone G."/>
            <person name="Piumi F."/>
            <person name="Punt P.J."/>
            <person name="Ram A.F."/>
            <person name="Ramon A."/>
            <person name="Rauscher S."/>
            <person name="Record E."/>
            <person name="Riano-Pachon D.M."/>
            <person name="Robert V."/>
            <person name="Roehrig J."/>
            <person name="Ruller R."/>
            <person name="Salamov A."/>
            <person name="Salih N.S."/>
            <person name="Samson R.A."/>
            <person name="Sandor E."/>
            <person name="Sanguinetti M."/>
            <person name="Schuetze T."/>
            <person name="Sepcic K."/>
            <person name="Shelest E."/>
            <person name="Sherlock G."/>
            <person name="Sophianopoulou V."/>
            <person name="Squina F.M."/>
            <person name="Sun H."/>
            <person name="Susca A."/>
            <person name="Todd R.B."/>
            <person name="Tsang A."/>
            <person name="Unkles S.E."/>
            <person name="van de Wiele N."/>
            <person name="van Rossen-Uffink D."/>
            <person name="Oliveira J.V."/>
            <person name="Vesth T.C."/>
            <person name="Visser J."/>
            <person name="Yu J.-H."/>
            <person name="Zhou M."/>
            <person name="Andersen M.R."/>
            <person name="Archer D.B."/>
            <person name="Baker S.E."/>
            <person name="Benoit I."/>
            <person name="Brakhage A.A."/>
            <person name="Braus G.H."/>
            <person name="Fischer R."/>
            <person name="Frisvad J.C."/>
            <person name="Goldman G.H."/>
            <person name="Houbraken J."/>
            <person name="Oakley B."/>
            <person name="Pocsi I."/>
            <person name="Scazzocchio C."/>
            <person name="Seiboth B."/>
            <person name="vanKuyk P.A."/>
            <person name="Wortman J."/>
            <person name="Dyer P.S."/>
            <person name="Grigoriev I.V."/>
        </authorList>
    </citation>
    <scope>NUCLEOTIDE SEQUENCE [LARGE SCALE GENOMIC DNA]</scope>
    <source>
        <strain evidence="10">CBS 583.65</strain>
    </source>
</reference>
<dbReference type="VEuPathDB" id="FungiDB:ASPVEDRAFT_43398"/>
<name>A0A1L9PR63_ASPVE</name>
<feature type="region of interest" description="Disordered" evidence="7">
    <location>
        <begin position="45"/>
        <end position="90"/>
    </location>
</feature>
<dbReference type="STRING" id="1036611.A0A1L9PR63"/>
<dbReference type="RefSeq" id="XP_040669684.1">
    <property type="nucleotide sequence ID" value="XM_040812811.1"/>
</dbReference>
<dbReference type="GO" id="GO:0005634">
    <property type="term" value="C:nucleus"/>
    <property type="evidence" value="ECO:0007669"/>
    <property type="project" value="UniProtKB-SubCell"/>
</dbReference>
<dbReference type="PANTHER" id="PTHR47338:SF5">
    <property type="entry name" value="ZN(II)2CYS6 TRANSCRIPTION FACTOR (EUROFUNG)"/>
    <property type="match status" value="1"/>
</dbReference>
<dbReference type="Proteomes" id="UP000184073">
    <property type="component" value="Unassembled WGS sequence"/>
</dbReference>
<gene>
    <name evidence="9" type="ORF">ASPVEDRAFT_43398</name>
</gene>
<dbReference type="GO" id="GO:0008270">
    <property type="term" value="F:zinc ion binding"/>
    <property type="evidence" value="ECO:0007669"/>
    <property type="project" value="InterPro"/>
</dbReference>
<evidence type="ECO:0000256" key="3">
    <source>
        <dbReference type="ARBA" id="ARBA00023015"/>
    </source>
</evidence>
<keyword evidence="4" id="KW-0238">DNA-binding</keyword>
<comment type="subcellular location">
    <subcellularLocation>
        <location evidence="1">Nucleus</location>
    </subcellularLocation>
</comment>
<dbReference type="InterPro" id="IPR036864">
    <property type="entry name" value="Zn2-C6_fun-type_DNA-bd_sf"/>
</dbReference>
<organism evidence="9 10">
    <name type="scientific">Aspergillus versicolor CBS 583.65</name>
    <dbReference type="NCBI Taxonomy" id="1036611"/>
    <lineage>
        <taxon>Eukaryota</taxon>
        <taxon>Fungi</taxon>
        <taxon>Dikarya</taxon>
        <taxon>Ascomycota</taxon>
        <taxon>Pezizomycotina</taxon>
        <taxon>Eurotiomycetes</taxon>
        <taxon>Eurotiomycetidae</taxon>
        <taxon>Eurotiales</taxon>
        <taxon>Aspergillaceae</taxon>
        <taxon>Aspergillus</taxon>
        <taxon>Aspergillus subgen. Nidulantes</taxon>
    </lineage>
</organism>
<dbReference type="PROSITE" id="PS50048">
    <property type="entry name" value="ZN2_CY6_FUNGAL_2"/>
    <property type="match status" value="1"/>
</dbReference>
<dbReference type="GO" id="GO:0000981">
    <property type="term" value="F:DNA-binding transcription factor activity, RNA polymerase II-specific"/>
    <property type="evidence" value="ECO:0007669"/>
    <property type="project" value="InterPro"/>
</dbReference>
<dbReference type="AlphaFoldDB" id="A0A1L9PR63"/>
<dbReference type="InterPro" id="IPR001138">
    <property type="entry name" value="Zn2Cys6_DnaBD"/>
</dbReference>
<evidence type="ECO:0000256" key="4">
    <source>
        <dbReference type="ARBA" id="ARBA00023125"/>
    </source>
</evidence>
<dbReference type="SUPFAM" id="SSF57701">
    <property type="entry name" value="Zn2/Cys6 DNA-binding domain"/>
    <property type="match status" value="1"/>
</dbReference>
<dbReference type="GO" id="GO:0006351">
    <property type="term" value="P:DNA-templated transcription"/>
    <property type="evidence" value="ECO:0007669"/>
    <property type="project" value="InterPro"/>
</dbReference>
<dbReference type="Gene3D" id="4.10.240.10">
    <property type="entry name" value="Zn(2)-C6 fungal-type DNA-binding domain"/>
    <property type="match status" value="1"/>
</dbReference>
<dbReference type="CDD" id="cd00067">
    <property type="entry name" value="GAL4"/>
    <property type="match status" value="1"/>
</dbReference>
<evidence type="ECO:0000256" key="1">
    <source>
        <dbReference type="ARBA" id="ARBA00004123"/>
    </source>
</evidence>
<accession>A0A1L9PR63</accession>
<keyword evidence="10" id="KW-1185">Reference proteome</keyword>
<sequence>MSSQSPAQNTTHSVTACQRCRDQKLKCSRERPVCTRCRRLQANCAYPSPPSRRGRKLQRSSRRVNLGGGLGRNQSHPPSIQTREEASEFDRTTPVLTPVNGLESINDSSHSYQTQLRKTCPARTGLISTSDPPLPPRAIGLSLLEVYFTRIYNASLMFHKPLLFRDYLDGRLHDVLLKAIFALATLFLSTPNEGGREGSLEQSELRILSPYYPCGVQWAKAALRDAMPLAAQEQSLMVTQALQCLQHYWFGVGDPYSANLCLTLAHRSCQLLGYNKLTADAEVQSELKRRCFWACWVSTCIVGAPEPYIRSAWQEVEMLPLPACIHDTGFGYEIIVDQRMDNQWHSRPVDSHESVRSPVAAALLVKIVGVWTKVQLLLADSKLMTITEQLDCVEQLSSLATSVFDTVLPEIDISSESGRLMLLCNALYHQCQIALHSMIVPLFSGTSLEGVSRETVRRSAESVICHAHLFERLLTPYLDKKADITHLAPLVGHGAFITAMVLLATEIPHWVTHNGRQTERRSLIAVRAILKLLDIFRRHWQPLQHHWEKLHAALEANFPTSNTHFEAEAYGRDGSTGASIRDSARIQSNYANTNWDSGHESRIQSPCPLNNIPHSLARSQFPVEMGISPGNAVEETENPFNPVDSRCADGSIITQSAVTEEDAWFSLSFAEAGIEQFAGYEHLPLFQQGWMNFG</sequence>
<dbReference type="GO" id="GO:0003677">
    <property type="term" value="F:DNA binding"/>
    <property type="evidence" value="ECO:0007669"/>
    <property type="project" value="UniProtKB-KW"/>
</dbReference>
<evidence type="ECO:0000256" key="6">
    <source>
        <dbReference type="ARBA" id="ARBA00023242"/>
    </source>
</evidence>
<dbReference type="EMBL" id="KV878131">
    <property type="protein sequence ID" value="OJJ03922.1"/>
    <property type="molecule type" value="Genomic_DNA"/>
</dbReference>
<dbReference type="PANTHER" id="PTHR47338">
    <property type="entry name" value="ZN(II)2CYS6 TRANSCRIPTION FACTOR (EUROFUNG)-RELATED"/>
    <property type="match status" value="1"/>
</dbReference>
<dbReference type="PROSITE" id="PS00463">
    <property type="entry name" value="ZN2_CY6_FUNGAL_1"/>
    <property type="match status" value="1"/>
</dbReference>
<evidence type="ECO:0000256" key="7">
    <source>
        <dbReference type="SAM" id="MobiDB-lite"/>
    </source>
</evidence>
<dbReference type="Pfam" id="PF00172">
    <property type="entry name" value="Zn_clus"/>
    <property type="match status" value="1"/>
</dbReference>